<feature type="domain" description="Protein kinase" evidence="2">
    <location>
        <begin position="1"/>
        <end position="304"/>
    </location>
</feature>
<organism evidence="3 4">
    <name type="scientific">Trichoderma lentiforme</name>
    <dbReference type="NCBI Taxonomy" id="1567552"/>
    <lineage>
        <taxon>Eukaryota</taxon>
        <taxon>Fungi</taxon>
        <taxon>Dikarya</taxon>
        <taxon>Ascomycota</taxon>
        <taxon>Pezizomycotina</taxon>
        <taxon>Sordariomycetes</taxon>
        <taxon>Hypocreomycetidae</taxon>
        <taxon>Hypocreales</taxon>
        <taxon>Hypocreaceae</taxon>
        <taxon>Trichoderma</taxon>
    </lineage>
</organism>
<evidence type="ECO:0000259" key="2">
    <source>
        <dbReference type="PROSITE" id="PS50011"/>
    </source>
</evidence>
<dbReference type="Gene3D" id="1.10.510.10">
    <property type="entry name" value="Transferase(Phosphotransferase) domain 1"/>
    <property type="match status" value="2"/>
</dbReference>
<dbReference type="InterPro" id="IPR051681">
    <property type="entry name" value="Ser/Thr_Kinases-Pseudokinases"/>
</dbReference>
<dbReference type="SMART" id="SM00220">
    <property type="entry name" value="S_TKc"/>
    <property type="match status" value="1"/>
</dbReference>
<feature type="non-terminal residue" evidence="3">
    <location>
        <position position="1"/>
    </location>
</feature>
<reference evidence="3 4" key="1">
    <citation type="submission" date="2018-06" db="EMBL/GenBank/DDBJ databases">
        <title>Genome analysis of cellulolytic fungus Trichoderma lentiforme CFAM-422.</title>
        <authorList>
            <person name="Steindorff A.S."/>
            <person name="Formighieri E.F."/>
            <person name="Midorikawa G.E.O."/>
            <person name="Tamietti M.S."/>
            <person name="Ramos E.Z."/>
            <person name="Silva A.S."/>
            <person name="Bon E.P.S."/>
            <person name="Mendes T.D."/>
            <person name="Damaso M.C.T."/>
            <person name="Favaro L.C.L."/>
        </authorList>
    </citation>
    <scope>NUCLEOTIDE SEQUENCE [LARGE SCALE GENOMIC DNA]</scope>
    <source>
        <strain evidence="3 4">CFAM-422</strain>
    </source>
</reference>
<sequence length="311" mass="35579">NNPCLQTSRAHHDGGSYVYKGLSLRLFLEGDTVYKSERDTFYRELGVVCSLPSHPNILRAPPSLVTTGPPQSANYGIAEKYRLICGTLYPFFERQSLQEVMSRSNENHSSLLLTAKAKWACQISSAMAIAHSSGQYHMDLKPSNMLLNNEDDVIIIDWEQCGASPFFFAPEADGSWDVEVVVDAEPAEVWEINPGKEMMVHRKFIDPLRDDFGVWTRRNLECRRALETAEVYSVGRSLWVIFQQSEDVWTNDRRRLEAKDVVWTKISESVPEVWKDFVSRCMSLDPNKRPTSEQGEEIWGQEWQQLSGHTK</sequence>
<dbReference type="PROSITE" id="PS50011">
    <property type="entry name" value="PROTEIN_KINASE_DOM"/>
    <property type="match status" value="1"/>
</dbReference>
<dbReference type="InterPro" id="IPR011009">
    <property type="entry name" value="Kinase-like_dom_sf"/>
</dbReference>
<feature type="region of interest" description="Disordered" evidence="1">
    <location>
        <begin position="285"/>
        <end position="311"/>
    </location>
</feature>
<name>A0A9P5C6I0_9HYPO</name>
<dbReference type="Pfam" id="PF00069">
    <property type="entry name" value="Pkinase"/>
    <property type="match status" value="1"/>
</dbReference>
<dbReference type="InterPro" id="IPR000719">
    <property type="entry name" value="Prot_kinase_dom"/>
</dbReference>
<gene>
    <name evidence="3" type="ORF">CFAM422_012337</name>
</gene>
<dbReference type="EMBL" id="QLNT01000029">
    <property type="protein sequence ID" value="KAF3057569.1"/>
    <property type="molecule type" value="Genomic_DNA"/>
</dbReference>
<keyword evidence="4" id="KW-1185">Reference proteome</keyword>
<evidence type="ECO:0000313" key="3">
    <source>
        <dbReference type="EMBL" id="KAF3057569.1"/>
    </source>
</evidence>
<comment type="caution">
    <text evidence="3">The sequence shown here is derived from an EMBL/GenBank/DDBJ whole genome shotgun (WGS) entry which is preliminary data.</text>
</comment>
<protein>
    <recommendedName>
        <fullName evidence="2">Protein kinase domain-containing protein</fullName>
    </recommendedName>
</protein>
<evidence type="ECO:0000256" key="1">
    <source>
        <dbReference type="SAM" id="MobiDB-lite"/>
    </source>
</evidence>
<dbReference type="Proteomes" id="UP000801864">
    <property type="component" value="Unassembled WGS sequence"/>
</dbReference>
<dbReference type="PANTHER" id="PTHR44329">
    <property type="entry name" value="SERINE/THREONINE-PROTEIN KINASE TNNI3K-RELATED"/>
    <property type="match status" value="1"/>
</dbReference>
<accession>A0A9P5C6I0</accession>
<dbReference type="SUPFAM" id="SSF56112">
    <property type="entry name" value="Protein kinase-like (PK-like)"/>
    <property type="match status" value="1"/>
</dbReference>
<proteinExistence type="predicted"/>
<dbReference type="GO" id="GO:0004674">
    <property type="term" value="F:protein serine/threonine kinase activity"/>
    <property type="evidence" value="ECO:0007669"/>
    <property type="project" value="TreeGrafter"/>
</dbReference>
<dbReference type="AlphaFoldDB" id="A0A9P5C6I0"/>
<dbReference type="GO" id="GO:0005524">
    <property type="term" value="F:ATP binding"/>
    <property type="evidence" value="ECO:0007669"/>
    <property type="project" value="InterPro"/>
</dbReference>
<evidence type="ECO:0000313" key="4">
    <source>
        <dbReference type="Proteomes" id="UP000801864"/>
    </source>
</evidence>